<evidence type="ECO:0000313" key="2">
    <source>
        <dbReference type="EMBL" id="SOY47685.1"/>
    </source>
</evidence>
<dbReference type="AlphaFoldDB" id="A0A375BLU8"/>
<evidence type="ECO:0000256" key="1">
    <source>
        <dbReference type="SAM" id="MobiDB-lite"/>
    </source>
</evidence>
<proteinExistence type="predicted"/>
<dbReference type="EMBL" id="OFSP01000013">
    <property type="protein sequence ID" value="SOY47685.1"/>
    <property type="molecule type" value="Genomic_DNA"/>
</dbReference>
<sequence>MPQRPRTRRRRVTDRGWRLTCCPASQAAEPPEKRTTGSNVTCPPRPGGCNRPGKTKTAPKGAVLLATGGGGRNRTGVHGFAGRCITTLPPRQVTCCWIVSAFSPGCRSASTRHAAVRRSTQTKREALLPSGIGAGDESRTRDLNLGKVALYQLSYSRIQLLLPAPHRMTALPDLI</sequence>
<reference evidence="2" key="1">
    <citation type="submission" date="2018-01" db="EMBL/GenBank/DDBJ databases">
        <authorList>
            <person name="Clerissi C."/>
        </authorList>
    </citation>
    <scope>NUCLEOTIDE SEQUENCE</scope>
    <source>
        <strain evidence="2">Cupriavidus taiwanensis STM 3521</strain>
    </source>
</reference>
<organism evidence="2">
    <name type="scientific">Cupriavidus taiwanensis</name>
    <dbReference type="NCBI Taxonomy" id="164546"/>
    <lineage>
        <taxon>Bacteria</taxon>
        <taxon>Pseudomonadati</taxon>
        <taxon>Pseudomonadota</taxon>
        <taxon>Betaproteobacteria</taxon>
        <taxon>Burkholderiales</taxon>
        <taxon>Burkholderiaceae</taxon>
        <taxon>Cupriavidus</taxon>
    </lineage>
</organism>
<protein>
    <submittedName>
        <fullName evidence="2">Uncharacterized protein</fullName>
    </submittedName>
</protein>
<dbReference type="AntiFam" id="ANF00012">
    <property type="entry name" value="tRNA translation"/>
</dbReference>
<comment type="caution">
    <text evidence="2">The sequence shown here is derived from an EMBL/GenBank/DDBJ whole genome shotgun (WGS) entry which is preliminary data.</text>
</comment>
<feature type="region of interest" description="Disordered" evidence="1">
    <location>
        <begin position="24"/>
        <end position="61"/>
    </location>
</feature>
<accession>A0A375BLU8</accession>
<gene>
    <name evidence="2" type="ORF">CBM2589_B200019</name>
</gene>
<dbReference type="Proteomes" id="UP000256297">
    <property type="component" value="Chromosome CBM2589_b"/>
</dbReference>
<name>A0A375BLU8_9BURK</name>